<evidence type="ECO:0000313" key="2">
    <source>
        <dbReference type="EMBL" id="RJF92170.1"/>
    </source>
</evidence>
<sequence length="233" mass="23937">MSDAGTVAAPDIGNNPNVREADADGKPGMGPRPGSNPSQSPGLDPGSNPMPGPDKDAGPGEQQAVTPPKLNVVAPDAPHSFILAHAGGDSGILDANRYSLSLDPLPLANTGEHGLPFELATVAEWRMLVGNGVSSGGLDTFAGQYAVVGSGTDSTLSGLAGAIVENAGVSGPFTIDMPRLGIIDGYVQLEPHYANVWLSPRNTATRMALQRARGDVEREASRHAGFDIQLTIV</sequence>
<dbReference type="RefSeq" id="WP_119772056.1">
    <property type="nucleotide sequence ID" value="NZ_QYUO01000003.1"/>
</dbReference>
<evidence type="ECO:0000256" key="1">
    <source>
        <dbReference type="SAM" id="MobiDB-lite"/>
    </source>
</evidence>
<evidence type="ECO:0000313" key="3">
    <source>
        <dbReference type="Proteomes" id="UP000265955"/>
    </source>
</evidence>
<name>A0A3A3FG60_9BURK</name>
<proteinExistence type="predicted"/>
<comment type="caution">
    <text evidence="2">The sequence shown here is derived from an EMBL/GenBank/DDBJ whole genome shotgun (WGS) entry which is preliminary data.</text>
</comment>
<gene>
    <name evidence="2" type="ORF">D3871_26370</name>
</gene>
<protein>
    <submittedName>
        <fullName evidence="2">Uncharacterized protein</fullName>
    </submittedName>
</protein>
<dbReference type="EMBL" id="QYUO01000003">
    <property type="protein sequence ID" value="RJF92170.1"/>
    <property type="molecule type" value="Genomic_DNA"/>
</dbReference>
<keyword evidence="3" id="KW-1185">Reference proteome</keyword>
<dbReference type="Proteomes" id="UP000265955">
    <property type="component" value="Unassembled WGS sequence"/>
</dbReference>
<feature type="region of interest" description="Disordered" evidence="1">
    <location>
        <begin position="1"/>
        <end position="66"/>
    </location>
</feature>
<accession>A0A3A3FG60</accession>
<reference evidence="3" key="1">
    <citation type="submission" date="2018-09" db="EMBL/GenBank/DDBJ databases">
        <authorList>
            <person name="Zhu H."/>
        </authorList>
    </citation>
    <scope>NUCLEOTIDE SEQUENCE [LARGE SCALE GENOMIC DNA]</scope>
    <source>
        <strain evidence="3">K1R23-30</strain>
    </source>
</reference>
<organism evidence="2 3">
    <name type="scientific">Noviherbaspirillum saxi</name>
    <dbReference type="NCBI Taxonomy" id="2320863"/>
    <lineage>
        <taxon>Bacteria</taxon>
        <taxon>Pseudomonadati</taxon>
        <taxon>Pseudomonadota</taxon>
        <taxon>Betaproteobacteria</taxon>
        <taxon>Burkholderiales</taxon>
        <taxon>Oxalobacteraceae</taxon>
        <taxon>Noviherbaspirillum</taxon>
    </lineage>
</organism>
<dbReference type="AlphaFoldDB" id="A0A3A3FG60"/>